<comment type="caution">
    <text evidence="1">The sequence shown here is derived from an EMBL/GenBank/DDBJ whole genome shotgun (WGS) entry which is preliminary data.</text>
</comment>
<gene>
    <name evidence="1" type="ORF">OJ997_24100</name>
</gene>
<reference evidence="1" key="1">
    <citation type="submission" date="2022-10" db="EMBL/GenBank/DDBJ databases">
        <title>The WGS of Solirubrobacter phytolaccae KCTC 29190.</title>
        <authorList>
            <person name="Jiang Z."/>
        </authorList>
    </citation>
    <scope>NUCLEOTIDE SEQUENCE</scope>
    <source>
        <strain evidence="1">KCTC 29190</strain>
    </source>
</reference>
<dbReference type="RefSeq" id="WP_270027804.1">
    <property type="nucleotide sequence ID" value="NZ_JAPDDP010000053.1"/>
</dbReference>
<dbReference type="EMBL" id="JAPDDP010000053">
    <property type="protein sequence ID" value="MDA0183415.1"/>
    <property type="molecule type" value="Genomic_DNA"/>
</dbReference>
<protein>
    <submittedName>
        <fullName evidence="1">Uncharacterized protein</fullName>
    </submittedName>
</protein>
<sequence length="104" mass="11386">MSRRLQLVTVAAVLTALLVAGYLLLLRPESLTLTVTDTYNTDSSGAHPLPEQEQRPETLTTRWVVAKSGLTYQAREGKFELGKTYTCTVHHPSSGLELRGCKAA</sequence>
<evidence type="ECO:0000313" key="1">
    <source>
        <dbReference type="EMBL" id="MDA0183415.1"/>
    </source>
</evidence>
<accession>A0A9X3NB84</accession>
<proteinExistence type="predicted"/>
<dbReference type="AlphaFoldDB" id="A0A9X3NB84"/>
<name>A0A9X3NB84_9ACTN</name>
<evidence type="ECO:0000313" key="2">
    <source>
        <dbReference type="Proteomes" id="UP001147653"/>
    </source>
</evidence>
<keyword evidence="2" id="KW-1185">Reference proteome</keyword>
<organism evidence="1 2">
    <name type="scientific">Solirubrobacter phytolaccae</name>
    <dbReference type="NCBI Taxonomy" id="1404360"/>
    <lineage>
        <taxon>Bacteria</taxon>
        <taxon>Bacillati</taxon>
        <taxon>Actinomycetota</taxon>
        <taxon>Thermoleophilia</taxon>
        <taxon>Solirubrobacterales</taxon>
        <taxon>Solirubrobacteraceae</taxon>
        <taxon>Solirubrobacter</taxon>
    </lineage>
</organism>
<dbReference type="Proteomes" id="UP001147653">
    <property type="component" value="Unassembled WGS sequence"/>
</dbReference>